<comment type="caution">
    <text evidence="1">The sequence shown here is derived from an EMBL/GenBank/DDBJ whole genome shotgun (WGS) entry which is preliminary data.</text>
</comment>
<reference evidence="1 2" key="1">
    <citation type="journal article" date="2022" name="New Phytol.">
        <title>Ecological generalism drives hyperdiversity of secondary metabolite gene clusters in xylarialean endophytes.</title>
        <authorList>
            <person name="Franco M.E.E."/>
            <person name="Wisecaver J.H."/>
            <person name="Arnold A.E."/>
            <person name="Ju Y.M."/>
            <person name="Slot J.C."/>
            <person name="Ahrendt S."/>
            <person name="Moore L.P."/>
            <person name="Eastman K.E."/>
            <person name="Scott K."/>
            <person name="Konkel Z."/>
            <person name="Mondo S.J."/>
            <person name="Kuo A."/>
            <person name="Hayes R.D."/>
            <person name="Haridas S."/>
            <person name="Andreopoulos B."/>
            <person name="Riley R."/>
            <person name="LaButti K."/>
            <person name="Pangilinan J."/>
            <person name="Lipzen A."/>
            <person name="Amirebrahimi M."/>
            <person name="Yan J."/>
            <person name="Adam C."/>
            <person name="Keymanesh K."/>
            <person name="Ng V."/>
            <person name="Louie K."/>
            <person name="Northen T."/>
            <person name="Drula E."/>
            <person name="Henrissat B."/>
            <person name="Hsieh H.M."/>
            <person name="Youens-Clark K."/>
            <person name="Lutzoni F."/>
            <person name="Miadlikowska J."/>
            <person name="Eastwood D.C."/>
            <person name="Hamelin R.C."/>
            <person name="Grigoriev I.V."/>
            <person name="U'Ren J.M."/>
        </authorList>
    </citation>
    <scope>NUCLEOTIDE SEQUENCE [LARGE SCALE GENOMIC DNA]</scope>
    <source>
        <strain evidence="1 2">CBS 119005</strain>
    </source>
</reference>
<keyword evidence="2" id="KW-1185">Reference proteome</keyword>
<dbReference type="EMBL" id="MU393455">
    <property type="protein sequence ID" value="KAI4866744.1"/>
    <property type="molecule type" value="Genomic_DNA"/>
</dbReference>
<evidence type="ECO:0000313" key="2">
    <source>
        <dbReference type="Proteomes" id="UP001497700"/>
    </source>
</evidence>
<name>A0ACB9Z6P4_9PEZI</name>
<accession>A0ACB9Z6P4</accession>
<evidence type="ECO:0000313" key="1">
    <source>
        <dbReference type="EMBL" id="KAI4866744.1"/>
    </source>
</evidence>
<gene>
    <name evidence="1" type="ORF">F4820DRAFT_457419</name>
</gene>
<protein>
    <submittedName>
        <fullName evidence="1">Nucleoside transporter</fullName>
    </submittedName>
</protein>
<proteinExistence type="predicted"/>
<sequence length="525" mass="56723">MDGILNDEEKNRTEVVKVEVDSSSEKDQPQPSSSRISRFLEKLRGYEDALDRKLGVESHSIERKLPEQRNPFYARPSSQLTLFAFWAGSCTNLSTFVMGFLGWELGLGLGRNILVIVLGSVAGALVTSWCATMGPPTGLRQVSICRYSLGWYPSKAIAVLNVFQQIGWCASAAITGGQALSAFADNKIGTGVGVVICCVASLVFSLLGLKAVYQFLKFTWVVFIVIFLIILGETARFGDLASPPSAVGATGSGAALTLFSIMYGAGACCAGYASDYYVEYPVNISKVRVFVMTFLGLYVADEHEGISTWVCAIPGAIVASALPNKPEWRAQYDAGIGFLVQEIVYPYGFAKVMLFLLMFTAVGVNGASMYSAGLSIQQAARSLAVIPRFIWTLLCFAAIIVLSLAGSDQLQVFLQNFLSMLGYYATAVFVCLLVEHYVFRRGSFDNYQLEAWNIPEMLPIGYAGGLAFVCGIVGAVLGMSTTWYTGVAAKLIGDLGGDIGNELCLTFTLAVYIPARLVERQLTGR</sequence>
<dbReference type="Proteomes" id="UP001497700">
    <property type="component" value="Unassembled WGS sequence"/>
</dbReference>
<organism evidence="1 2">
    <name type="scientific">Hypoxylon rubiginosum</name>
    <dbReference type="NCBI Taxonomy" id="110542"/>
    <lineage>
        <taxon>Eukaryota</taxon>
        <taxon>Fungi</taxon>
        <taxon>Dikarya</taxon>
        <taxon>Ascomycota</taxon>
        <taxon>Pezizomycotina</taxon>
        <taxon>Sordariomycetes</taxon>
        <taxon>Xylariomycetidae</taxon>
        <taxon>Xylariales</taxon>
        <taxon>Hypoxylaceae</taxon>
        <taxon>Hypoxylon</taxon>
    </lineage>
</organism>